<comment type="caution">
    <text evidence="1">The sequence shown here is derived from an EMBL/GenBank/DDBJ whole genome shotgun (WGS) entry which is preliminary data.</text>
</comment>
<organism evidence="1 2">
    <name type="scientific">Haloarcula salinisoli</name>
    <dbReference type="NCBI Taxonomy" id="2487746"/>
    <lineage>
        <taxon>Archaea</taxon>
        <taxon>Methanobacteriati</taxon>
        <taxon>Methanobacteriota</taxon>
        <taxon>Stenosarchaea group</taxon>
        <taxon>Halobacteria</taxon>
        <taxon>Halobacteriales</taxon>
        <taxon>Haloarculaceae</taxon>
        <taxon>Haloarcula</taxon>
    </lineage>
</organism>
<dbReference type="EMBL" id="RKLQ01000001">
    <property type="protein sequence ID" value="MBX0302275.1"/>
    <property type="molecule type" value="Genomic_DNA"/>
</dbReference>
<dbReference type="InterPro" id="IPR021799">
    <property type="entry name" value="PIN-like_prokaryotic"/>
</dbReference>
<name>A0A8J8CBC8_9EURY</name>
<protein>
    <submittedName>
        <fullName evidence="1">Uncharacterized protein</fullName>
    </submittedName>
</protein>
<keyword evidence="2" id="KW-1185">Reference proteome</keyword>
<accession>A0A8J8CBC8</accession>
<proteinExistence type="predicted"/>
<sequence length="170" mass="17925">MTRIYVGPTSLYSLGQVGELALLSAFDGDVVVPAPVADAVDVEPAATNLGEYLDSGVETGVDEAFLDGARAVLGAKDVGPAETILAGVLAHRDQRDRSAVAVVSEDRTVRRTAQGLGAEVTSSFGVVVRAAIEDKYLSPTQAKRIVRRIDQHGMHLTGELRERAVGEIAE</sequence>
<evidence type="ECO:0000313" key="1">
    <source>
        <dbReference type="EMBL" id="MBX0302275.1"/>
    </source>
</evidence>
<dbReference type="AlphaFoldDB" id="A0A8J8CBC8"/>
<evidence type="ECO:0000313" key="2">
    <source>
        <dbReference type="Proteomes" id="UP000783863"/>
    </source>
</evidence>
<dbReference type="RefSeq" id="WP_220586518.1">
    <property type="nucleotide sequence ID" value="NZ_RKLQ01000001.1"/>
</dbReference>
<dbReference type="Pfam" id="PF11848">
    <property type="entry name" value="DUF3368"/>
    <property type="match status" value="1"/>
</dbReference>
<dbReference type="Proteomes" id="UP000783863">
    <property type="component" value="Unassembled WGS sequence"/>
</dbReference>
<gene>
    <name evidence="1" type="ORF">EGD98_01175</name>
</gene>
<dbReference type="GeneID" id="79276923"/>
<reference evidence="1" key="1">
    <citation type="submission" date="2021-06" db="EMBL/GenBank/DDBJ databases">
        <title>Halomicroarcula sp. F24A a new haloarchaeum isolated from saline soil.</title>
        <authorList>
            <person name="Duran-Viseras A."/>
            <person name="Sanchez-Porro C."/>
            <person name="Ventosa A."/>
        </authorList>
    </citation>
    <scope>NUCLEOTIDE SEQUENCE</scope>
    <source>
        <strain evidence="1">F24A</strain>
    </source>
</reference>